<dbReference type="InterPro" id="IPR045851">
    <property type="entry name" value="AMP-bd_C_sf"/>
</dbReference>
<dbReference type="Gene3D" id="3.30.559.10">
    <property type="entry name" value="Chloramphenicol acetyltransferase-like domain"/>
    <property type="match status" value="2"/>
</dbReference>
<accession>A0AAW7Z4F4</accession>
<organism evidence="5 6">
    <name type="scientific">Alteromonas stellipolaris</name>
    <dbReference type="NCBI Taxonomy" id="233316"/>
    <lineage>
        <taxon>Bacteria</taxon>
        <taxon>Pseudomonadati</taxon>
        <taxon>Pseudomonadota</taxon>
        <taxon>Gammaproteobacteria</taxon>
        <taxon>Alteromonadales</taxon>
        <taxon>Alteromonadaceae</taxon>
        <taxon>Alteromonas/Salinimonas group</taxon>
        <taxon>Alteromonas</taxon>
    </lineage>
</organism>
<dbReference type="NCBIfam" id="NF003417">
    <property type="entry name" value="PRK04813.1"/>
    <property type="match status" value="2"/>
</dbReference>
<dbReference type="FunFam" id="3.30.300.30:FF:000010">
    <property type="entry name" value="Enterobactin synthetase component F"/>
    <property type="match status" value="1"/>
</dbReference>
<dbReference type="PANTHER" id="PTHR45527">
    <property type="entry name" value="NONRIBOSOMAL PEPTIDE SYNTHETASE"/>
    <property type="match status" value="1"/>
</dbReference>
<dbReference type="InterPro" id="IPR010071">
    <property type="entry name" value="AA_adenyl_dom"/>
</dbReference>
<protein>
    <submittedName>
        <fullName evidence="5">Non-ribosomal peptide synthetase</fullName>
    </submittedName>
</protein>
<comment type="caution">
    <text evidence="5">The sequence shown here is derived from an EMBL/GenBank/DDBJ whole genome shotgun (WGS) entry which is preliminary data.</text>
</comment>
<dbReference type="InterPro" id="IPR029058">
    <property type="entry name" value="AB_hydrolase_fold"/>
</dbReference>
<dbReference type="GO" id="GO:0005829">
    <property type="term" value="C:cytosol"/>
    <property type="evidence" value="ECO:0007669"/>
    <property type="project" value="TreeGrafter"/>
</dbReference>
<dbReference type="GO" id="GO:0043041">
    <property type="term" value="P:amino acid activation for nonribosomal peptide biosynthetic process"/>
    <property type="evidence" value="ECO:0007669"/>
    <property type="project" value="TreeGrafter"/>
</dbReference>
<reference evidence="5" key="1">
    <citation type="submission" date="2023-07" db="EMBL/GenBank/DDBJ databases">
        <title>Genome content predicts the carbon catabolic preferences of heterotrophic bacteria.</title>
        <authorList>
            <person name="Gralka M."/>
        </authorList>
    </citation>
    <scope>NUCLEOTIDE SEQUENCE</scope>
    <source>
        <strain evidence="5">F2M12</strain>
    </source>
</reference>
<dbReference type="FunFam" id="3.30.300.30:FF:000015">
    <property type="entry name" value="Nonribosomal peptide synthase SidD"/>
    <property type="match status" value="1"/>
</dbReference>
<dbReference type="NCBIfam" id="TIGR01733">
    <property type="entry name" value="AA-adenyl-dom"/>
    <property type="match status" value="2"/>
</dbReference>
<dbReference type="Pfam" id="PF00668">
    <property type="entry name" value="Condensation"/>
    <property type="match status" value="2"/>
</dbReference>
<dbReference type="FunFam" id="3.40.50.12780:FF:000012">
    <property type="entry name" value="Non-ribosomal peptide synthetase"/>
    <property type="match status" value="1"/>
</dbReference>
<dbReference type="EMBL" id="JAUOQI010000005">
    <property type="protein sequence ID" value="MDO6577456.1"/>
    <property type="molecule type" value="Genomic_DNA"/>
</dbReference>
<evidence type="ECO:0000313" key="6">
    <source>
        <dbReference type="Proteomes" id="UP001170717"/>
    </source>
</evidence>
<dbReference type="Gene3D" id="3.30.300.30">
    <property type="match status" value="2"/>
</dbReference>
<dbReference type="SUPFAM" id="SSF52777">
    <property type="entry name" value="CoA-dependent acyltransferases"/>
    <property type="match status" value="4"/>
</dbReference>
<dbReference type="InterPro" id="IPR001242">
    <property type="entry name" value="Condensation_dom"/>
</dbReference>
<dbReference type="GO" id="GO:0047527">
    <property type="term" value="F:2,3-dihydroxybenzoate-serine ligase activity"/>
    <property type="evidence" value="ECO:0007669"/>
    <property type="project" value="TreeGrafter"/>
</dbReference>
<dbReference type="InterPro" id="IPR020845">
    <property type="entry name" value="AMP-binding_CS"/>
</dbReference>
<dbReference type="InterPro" id="IPR006162">
    <property type="entry name" value="Ppantetheine_attach_site"/>
</dbReference>
<dbReference type="InterPro" id="IPR009081">
    <property type="entry name" value="PP-bd_ACP"/>
</dbReference>
<dbReference type="Gene3D" id="3.30.559.30">
    <property type="entry name" value="Nonribosomal peptide synthetase, condensation domain"/>
    <property type="match status" value="2"/>
</dbReference>
<evidence type="ECO:0000256" key="3">
    <source>
        <dbReference type="ARBA" id="ARBA00022553"/>
    </source>
</evidence>
<evidence type="ECO:0000313" key="5">
    <source>
        <dbReference type="EMBL" id="MDO6577456.1"/>
    </source>
</evidence>
<evidence type="ECO:0000256" key="1">
    <source>
        <dbReference type="ARBA" id="ARBA00001957"/>
    </source>
</evidence>
<dbReference type="PANTHER" id="PTHR45527:SF1">
    <property type="entry name" value="FATTY ACID SYNTHASE"/>
    <property type="match status" value="1"/>
</dbReference>
<keyword evidence="3" id="KW-0597">Phosphoprotein</keyword>
<dbReference type="InterPro" id="IPR025110">
    <property type="entry name" value="AMP-bd_C"/>
</dbReference>
<dbReference type="FunFam" id="3.40.50.980:FF:000001">
    <property type="entry name" value="Non-ribosomal peptide synthetase"/>
    <property type="match status" value="2"/>
</dbReference>
<feature type="domain" description="Carrier" evidence="4">
    <location>
        <begin position="1065"/>
        <end position="1142"/>
    </location>
</feature>
<name>A0AAW7Z4F4_9ALTE</name>
<sequence>MKMQHIIEQCAQQGISITLEESGIGLTGDKHMLTPELLSLIKNNKEELTAYIQSFNNGATKADGSTIKAIDRGQTLPLSPTQENIWLANKVTGASADFNMPGACEVKGAFNFDAATFALNEIVRRHEILRTCYVNISGAPAQFIQQENRLAITRHDLTSVAPDIRADALIELLREDIKKPFDLELDLMLRASYIELERGENQRGVLLFNTHHIAFDGWSMEVLHSEFFELYHAFITGTPSRLPELSIQYADYASWQINLIESQVYQQQFAYWKKQLEDAPACHSLPLSYERSLEKQQEAAIVERKISAHTAKKLINLACAFKMTPFMLLHGALALVLARHSGSQDIVIGTPFANRQQPELASLIGFFVNTLVLRCNTNHQQLGEYLNHIKQIHVEAQSNQDVPFTKLVDTLKIARNPAYAPLFQVMLTTQNNFGVAQGEPTMALAGSTLSVLAPDAVSVSSAYDLDVNISLSEKGASVKFVYDIALFSYDSADELNLHLCQLLENLASHAETVPSDIPMSALTLLSEKETYKQFALLNGPKRAFDKSVCVQTVIEEQVAVCPDKIAVAFEGKRYTYQQLNEKANQLAHLLIEEFGVGPDTIVGVSMKRSCEQIVTVLAIMKAGGAYLPLDPDYPSDRLREMIADAGISLLVADERSSAALRLDSCCVLAFETCDFNNFPCTNIDPVSINLTSNNLAYVIYTSGSTGRPKGVMIEHRNLHHFLLNTRERYRIATSDNVLQFSTINFDIFVEEVFATLCSGATLTLRNEKCVSSLDDFCRFCKQNQITVVSLPTAFWHQLNAGRFKLNFNGLRLVILGGEALQPEAVTEYFEQVEDVELINSYGPTEATVTATSYHLYGEHVNKTVPIGEPNVNTSLFILDNQMGLVPTGSVGELYIGGNGLARGYLNQDALTSERFLPNPYFNSADELSSRRLYKTGDLVSCDGSGNLRFHGRLDDQVKIRGFRIELGEIENRLAQLPTVGMSMVMAPRGPGGKSLVAYVQSTHNVPDRYEYITSLKTELSSQLPDYMVPQTFVIVEQWPLTKNGKVDKKALAELRSDDVSSTFCAPQNDLQKSLLKIWSEALQIAPDKLSVTANFFEMGGNSLAAVKLVTTIKDQLHLDISVADIFKAQTICNLAGKLECSIPLNRAPITKAKREKQGMPLSFPQQRLHFIDKLQGSSAEYNMPAALEVTGTLDENATRMAFEAIVQRHEVLRTVFKESEEGVVQYIQEGVPFTLSRFDLSHYSKDLRDQKLQQLIENDAKTPFDLGQDIMLRASTILLAEGDANSPRQSILMFNMHHIASDGWSMDILVNEFLIHYHNVTTAQTRMLPALNIQYADFAVWQREWLKNDILEEQTRYWKQKLEGAPTLHSLPLDQVRPNKKQFDAGLITDSMPSDIGAALGCVAREFSMTPFMLLHSALALVLSRHSNSTDMVIGTPVANRLNPEVEHLIGFFANTLALRVNTDHESLADYLNQVRQVHLEAQKYQDLPFDFLIEQLRVPRDTAHSPLFQIMLTTGEKSTGREQAPLLDAIPGVQITPMASDNVVAKFDLSVHLDMDDNGVILRWIYDKSLFNATSISRLNTHLKNCLESLAAVSGFSENTPQLRDIAILSESEIQDLVTTAKGAFSTFPADMALHHYIEAYANETPDKTALLCCGQRLSFAQLNEKANKLAHYLIEENDVKPGQLIGLCTARSSDMAVGILSILKSGAAYVPLDPASPKSRRDYIVEDAKLELVLSQSKYVINRQFENVKAINFEAGQRQHLASHNPNVQLPQANSEQLAYVIYTSGSTGKPKGVCQSHKTLLSFCHEFEEQLSILNSSDESPWLWTSSYSFDASLKGLASLARGKAVVIATDDEAVNPAKLAKLMAENNVDVFNAVPQLLDLVVDELSSEPVNLISSGDTLSGKILNKLLNYTRTVGTKLLNAYGPTETGVNSSFALIEDQSVIGKATRNTELLILDSCERLVPQGAIGELHIGGEGLAIGYLHKSELTSEKFVSNPYYDDTCISSSPKLYKSGDLVRMLSDGNLQFIGRIDDQVKIRGYRIELGEIESVLSSHKTIVSAAVVLNQSSEDNAQLVAYVAVRNADTISLESLKSDLRQALPSYMVPDHFVVLGSLPVTTSGKLDRSALPALFERPINPTFMPARTAWEEKVAEIWAALLGGSATRLSITSDFFISGGHSLLVIKLLNEMKKRFDIDVTLAELFEASSIQKQALLAERKHNSCSKAHEVQSFEEQSLVTLQAGASNQRSVFLIHPVGGSVVCYGELVSRLSDDLPIYGIQTPQDSFESLTAMAGHYLALIQAKCPSGQIQVAGWSMGGVIAHEIQRLAYLQGDIGVEVVMIDSYPTTHDGELTDDLSLMYTMANEMGISLSQTQIEQARLNGSKAALQQLHAVAVRQSRLPADFGIETFYQRFNVIRQNHTLLNQHKMEQSPGHIVLIASDDQPSPHDWEAYCESLETTVISNSDHFSIVTSPYIEQLAEALARLLINSTPLQCAN</sequence>
<dbReference type="Proteomes" id="UP001170717">
    <property type="component" value="Unassembled WGS sequence"/>
</dbReference>
<dbReference type="InterPro" id="IPR020806">
    <property type="entry name" value="PKS_PP-bd"/>
</dbReference>
<dbReference type="Pfam" id="PF00975">
    <property type="entry name" value="Thioesterase"/>
    <property type="match status" value="1"/>
</dbReference>
<dbReference type="GO" id="GO:0009366">
    <property type="term" value="C:enterobactin synthetase complex"/>
    <property type="evidence" value="ECO:0007669"/>
    <property type="project" value="TreeGrafter"/>
</dbReference>
<dbReference type="SUPFAM" id="SSF56801">
    <property type="entry name" value="Acetyl-CoA synthetase-like"/>
    <property type="match status" value="2"/>
</dbReference>
<dbReference type="InterPro" id="IPR000873">
    <property type="entry name" value="AMP-dep_synth/lig_dom"/>
</dbReference>
<dbReference type="SMART" id="SM00823">
    <property type="entry name" value="PKS_PP"/>
    <property type="match status" value="2"/>
</dbReference>
<dbReference type="CDD" id="cd19531">
    <property type="entry name" value="LCL_NRPS-like"/>
    <property type="match status" value="2"/>
</dbReference>
<dbReference type="GO" id="GO:0009239">
    <property type="term" value="P:enterobactin biosynthetic process"/>
    <property type="evidence" value="ECO:0007669"/>
    <property type="project" value="TreeGrafter"/>
</dbReference>
<dbReference type="InterPro" id="IPR036736">
    <property type="entry name" value="ACP-like_sf"/>
</dbReference>
<dbReference type="Gene3D" id="3.40.50.980">
    <property type="match status" value="4"/>
</dbReference>
<feature type="domain" description="Carrier" evidence="4">
    <location>
        <begin position="2143"/>
        <end position="2220"/>
    </location>
</feature>
<dbReference type="GO" id="GO:0031177">
    <property type="term" value="F:phosphopantetheine binding"/>
    <property type="evidence" value="ECO:0007669"/>
    <property type="project" value="InterPro"/>
</dbReference>
<dbReference type="Pfam" id="PF00550">
    <property type="entry name" value="PP-binding"/>
    <property type="match status" value="2"/>
</dbReference>
<evidence type="ECO:0000259" key="4">
    <source>
        <dbReference type="PROSITE" id="PS50075"/>
    </source>
</evidence>
<dbReference type="SUPFAM" id="SSF53474">
    <property type="entry name" value="alpha/beta-Hydrolases"/>
    <property type="match status" value="1"/>
</dbReference>
<dbReference type="SUPFAM" id="SSF47336">
    <property type="entry name" value="ACP-like"/>
    <property type="match status" value="2"/>
</dbReference>
<dbReference type="PROSITE" id="PS50075">
    <property type="entry name" value="CARRIER"/>
    <property type="match status" value="2"/>
</dbReference>
<evidence type="ECO:0000256" key="2">
    <source>
        <dbReference type="ARBA" id="ARBA00022450"/>
    </source>
</evidence>
<dbReference type="InterPro" id="IPR001031">
    <property type="entry name" value="Thioesterase"/>
</dbReference>
<dbReference type="Pfam" id="PF13193">
    <property type="entry name" value="AMP-binding_C"/>
    <property type="match status" value="2"/>
</dbReference>
<dbReference type="InterPro" id="IPR044894">
    <property type="entry name" value="TubC_N_sf"/>
</dbReference>
<dbReference type="Gene3D" id="1.10.10.1830">
    <property type="entry name" value="Non-ribosomal peptide synthase, adenylation domain"/>
    <property type="match status" value="1"/>
</dbReference>
<comment type="cofactor">
    <cofactor evidence="1">
        <name>pantetheine 4'-phosphate</name>
        <dbReference type="ChEBI" id="CHEBI:47942"/>
    </cofactor>
</comment>
<gene>
    <name evidence="5" type="ORF">Q4527_08630</name>
</gene>
<proteinExistence type="predicted"/>
<dbReference type="RefSeq" id="WP_061996861.1">
    <property type="nucleotide sequence ID" value="NZ_CAXIBE010000024.1"/>
</dbReference>
<dbReference type="CDD" id="cd05930">
    <property type="entry name" value="A_NRPS"/>
    <property type="match status" value="2"/>
</dbReference>
<dbReference type="Gene3D" id="3.40.50.1820">
    <property type="entry name" value="alpha/beta hydrolase"/>
    <property type="match status" value="1"/>
</dbReference>
<dbReference type="Pfam" id="PF00501">
    <property type="entry name" value="AMP-binding"/>
    <property type="match status" value="2"/>
</dbReference>
<dbReference type="PROSITE" id="PS00012">
    <property type="entry name" value="PHOSPHOPANTETHEINE"/>
    <property type="match status" value="1"/>
</dbReference>
<dbReference type="PROSITE" id="PS00455">
    <property type="entry name" value="AMP_BINDING"/>
    <property type="match status" value="2"/>
</dbReference>
<dbReference type="Gene3D" id="2.30.38.10">
    <property type="entry name" value="Luciferase, Domain 3"/>
    <property type="match status" value="2"/>
</dbReference>
<dbReference type="InterPro" id="IPR023213">
    <property type="entry name" value="CAT-like_dom_sf"/>
</dbReference>
<dbReference type="Gene3D" id="1.10.1200.10">
    <property type="entry name" value="ACP-like"/>
    <property type="match status" value="2"/>
</dbReference>
<keyword evidence="2" id="KW-0596">Phosphopantetheine</keyword>